<dbReference type="GO" id="GO:0003887">
    <property type="term" value="F:DNA-directed DNA polymerase activity"/>
    <property type="evidence" value="ECO:0007669"/>
    <property type="project" value="InterPro"/>
</dbReference>
<dbReference type="SUPFAM" id="SSF56672">
    <property type="entry name" value="DNA/RNA polymerases"/>
    <property type="match status" value="1"/>
</dbReference>
<feature type="region of interest" description="Disordered" evidence="2">
    <location>
        <begin position="32"/>
        <end position="58"/>
    </location>
</feature>
<dbReference type="Pfam" id="PF00476">
    <property type="entry name" value="DNA_pol_A"/>
    <property type="match status" value="1"/>
</dbReference>
<dbReference type="PANTHER" id="PTHR10133">
    <property type="entry name" value="DNA POLYMERASE I"/>
    <property type="match status" value="1"/>
</dbReference>
<name>A0A2T7D409_9POAL</name>
<dbReference type="Gene3D" id="1.10.150.20">
    <property type="entry name" value="5' to 3' exonuclease, C-terminal subdomain"/>
    <property type="match status" value="1"/>
</dbReference>
<dbReference type="InterPro" id="IPR001098">
    <property type="entry name" value="DNA-dir_DNA_pol_A_palm_dom"/>
</dbReference>
<protein>
    <recommendedName>
        <fullName evidence="3">DNA-directed DNA polymerase family A palm domain-containing protein</fullName>
    </recommendedName>
</protein>
<dbReference type="InterPro" id="IPR002298">
    <property type="entry name" value="DNA_polymerase_A"/>
</dbReference>
<reference evidence="4 5" key="1">
    <citation type="submission" date="2018-04" db="EMBL/GenBank/DDBJ databases">
        <title>WGS assembly of Panicum hallii var. hallii HAL2.</title>
        <authorList>
            <person name="Lovell J."/>
            <person name="Jenkins J."/>
            <person name="Lowry D."/>
            <person name="Mamidi S."/>
            <person name="Sreedasyam A."/>
            <person name="Weng X."/>
            <person name="Barry K."/>
            <person name="Bonette J."/>
            <person name="Campitelli B."/>
            <person name="Daum C."/>
            <person name="Gordon S."/>
            <person name="Gould B."/>
            <person name="Lipzen A."/>
            <person name="MacQueen A."/>
            <person name="Palacio-Mejia J."/>
            <person name="Plott C."/>
            <person name="Shakirov E."/>
            <person name="Shu S."/>
            <person name="Yoshinaga Y."/>
            <person name="Zane M."/>
            <person name="Rokhsar D."/>
            <person name="Grimwood J."/>
            <person name="Schmutz J."/>
            <person name="Juenger T."/>
        </authorList>
    </citation>
    <scope>NUCLEOTIDE SEQUENCE [LARGE SCALE GENOMIC DNA]</scope>
    <source>
        <strain evidence="5">cv. HAL2</strain>
    </source>
</reference>
<keyword evidence="1" id="KW-0235">DNA replication</keyword>
<dbReference type="InterPro" id="IPR043502">
    <property type="entry name" value="DNA/RNA_pol_sf"/>
</dbReference>
<sequence>MAVAAPAPAPLLRCRGSAPPCLSSSSPPYFLRRRARRSSPPPALSGCRRQDYSHSSDMGVRESSGFKLGFYANLNVQNIAQEWLVESRRLFYLRTINSVTNNIYKGTTPRRAGNLQNELSEDCRGLNYPSLCNIREHVSSKSIVNRHENTELVKHSMINQPVQSVFPVSVVNNSVKQNMPRGPNVGISLHDISNTEVIWELDNKVHDGDGKKVKKLVVKKRVSSLPTKASFSKESVEARKEVAAIYDKVLVVDNIQSARTVVQLLTTKYKNFIHACDTEVANIDVKDETPVGHGQVTCFSIYSANSNAQVADFGNGKTCIWVDVLDGGRDVLTEFAPFFEDPSIKKVWHNYSFDSHVIENHGIKVDGFHADTMHLARLWDSSRRTDGGYSLEGLTNDRRVMDVAPENLPNAGKTSMKTIFGKKKVRKDGSEGKVIAVDPVEKLQREDRELWICYSSLDSMSTLRLYESLKRKLETKEWIFDGCPRGTMYDFYEEYWRPFGALLVKMETEGMLVDRGYLSEIEKAAIAEREVAANKFRKWASKYCPDAKYMNVNSDTQIRQLLFGSIENRHKSGETWPHSKTFKVPNEESVDTEGKKTTKYRTIKLCSIVEDLKIDMFTPSGWPSVSGDALRSLAGKIPTGHIYTIDDNEGDEEDTSGSEHSEQEVDESSSYGTAYEAFGGGKKGKEACNAIAALCEICSIDSLISNFILPLQGDHISCAAGRIHCSLNINTETGRLSARTPNLQNQPALEKDRYKIRQAFVAAPGNSLIVADYGQLELRILAHLTNCKSMLDAFKAGGDFHSRTAMNMYQHIRDAVDEKKVLLEWHPQPGQEKPPVPLLKCFHFRMLLVLRGGKLKCLISQLRMERQLLGYLEIGRFLLRRRGIHSSYGMEIEKKC</sequence>
<evidence type="ECO:0000259" key="3">
    <source>
        <dbReference type="SMART" id="SM00482"/>
    </source>
</evidence>
<accession>A0A2T7D409</accession>
<dbReference type="OrthoDB" id="275278at2759"/>
<dbReference type="InterPro" id="IPR012337">
    <property type="entry name" value="RNaseH-like_sf"/>
</dbReference>
<dbReference type="GO" id="GO:0008408">
    <property type="term" value="F:3'-5' exonuclease activity"/>
    <property type="evidence" value="ECO:0007669"/>
    <property type="project" value="InterPro"/>
</dbReference>
<dbReference type="Pfam" id="PF01612">
    <property type="entry name" value="DNA_pol_A_exo1"/>
    <property type="match status" value="1"/>
</dbReference>
<feature type="region of interest" description="Disordered" evidence="2">
    <location>
        <begin position="641"/>
        <end position="671"/>
    </location>
</feature>
<evidence type="ECO:0000256" key="2">
    <source>
        <dbReference type="SAM" id="MobiDB-lite"/>
    </source>
</evidence>
<evidence type="ECO:0000313" key="4">
    <source>
        <dbReference type="EMBL" id="PUZ50331.1"/>
    </source>
</evidence>
<dbReference type="Proteomes" id="UP000244336">
    <property type="component" value="Chromosome 6"/>
</dbReference>
<dbReference type="Gene3D" id="3.30.70.370">
    <property type="match status" value="1"/>
</dbReference>
<feature type="compositionally biased region" description="Acidic residues" evidence="2">
    <location>
        <begin position="646"/>
        <end position="656"/>
    </location>
</feature>
<dbReference type="AlphaFoldDB" id="A0A2T7D409"/>
<dbReference type="PRINTS" id="PR00868">
    <property type="entry name" value="DNAPOLI"/>
</dbReference>
<proteinExistence type="predicted"/>
<dbReference type="EMBL" id="CM009754">
    <property type="protein sequence ID" value="PUZ50331.1"/>
    <property type="molecule type" value="Genomic_DNA"/>
</dbReference>
<keyword evidence="5" id="KW-1185">Reference proteome</keyword>
<dbReference type="GO" id="GO:0006302">
    <property type="term" value="P:double-strand break repair"/>
    <property type="evidence" value="ECO:0007669"/>
    <property type="project" value="TreeGrafter"/>
</dbReference>
<dbReference type="Gene3D" id="1.20.1060.10">
    <property type="entry name" value="Taq DNA Polymerase, Chain T, domain 4"/>
    <property type="match status" value="1"/>
</dbReference>
<dbReference type="GO" id="GO:0006261">
    <property type="term" value="P:DNA-templated DNA replication"/>
    <property type="evidence" value="ECO:0007669"/>
    <property type="project" value="InterPro"/>
</dbReference>
<dbReference type="Gramene" id="PUZ50331">
    <property type="protein sequence ID" value="PUZ50331"/>
    <property type="gene ID" value="GQ55_6G051300"/>
</dbReference>
<dbReference type="GO" id="GO:0003677">
    <property type="term" value="F:DNA binding"/>
    <property type="evidence" value="ECO:0007669"/>
    <property type="project" value="InterPro"/>
</dbReference>
<dbReference type="InterPro" id="IPR036397">
    <property type="entry name" value="RNaseH_sf"/>
</dbReference>
<dbReference type="Gene3D" id="3.30.420.10">
    <property type="entry name" value="Ribonuclease H-like superfamily/Ribonuclease H"/>
    <property type="match status" value="1"/>
</dbReference>
<evidence type="ECO:0000256" key="1">
    <source>
        <dbReference type="ARBA" id="ARBA00022705"/>
    </source>
</evidence>
<organism evidence="4 5">
    <name type="scientific">Panicum hallii var. hallii</name>
    <dbReference type="NCBI Taxonomy" id="1504633"/>
    <lineage>
        <taxon>Eukaryota</taxon>
        <taxon>Viridiplantae</taxon>
        <taxon>Streptophyta</taxon>
        <taxon>Embryophyta</taxon>
        <taxon>Tracheophyta</taxon>
        <taxon>Spermatophyta</taxon>
        <taxon>Magnoliopsida</taxon>
        <taxon>Liliopsida</taxon>
        <taxon>Poales</taxon>
        <taxon>Poaceae</taxon>
        <taxon>PACMAD clade</taxon>
        <taxon>Panicoideae</taxon>
        <taxon>Panicodae</taxon>
        <taxon>Paniceae</taxon>
        <taxon>Panicinae</taxon>
        <taxon>Panicum</taxon>
        <taxon>Panicum sect. Panicum</taxon>
    </lineage>
</organism>
<dbReference type="CDD" id="cd06139">
    <property type="entry name" value="DNA_polA_I_Ecoli_like_exo"/>
    <property type="match status" value="1"/>
</dbReference>
<evidence type="ECO:0000313" key="5">
    <source>
        <dbReference type="Proteomes" id="UP000244336"/>
    </source>
</evidence>
<feature type="domain" description="DNA-directed DNA polymerase family A palm" evidence="3">
    <location>
        <begin position="755"/>
        <end position="894"/>
    </location>
</feature>
<dbReference type="FunFam" id="3.30.420.10:FF:000051">
    <property type="entry name" value="DNA polymerase I"/>
    <property type="match status" value="1"/>
</dbReference>
<dbReference type="SMART" id="SM00482">
    <property type="entry name" value="POLAc"/>
    <property type="match status" value="1"/>
</dbReference>
<dbReference type="PANTHER" id="PTHR10133:SF27">
    <property type="entry name" value="DNA POLYMERASE NU"/>
    <property type="match status" value="1"/>
</dbReference>
<dbReference type="InterPro" id="IPR002562">
    <property type="entry name" value="3'-5'_exonuclease_dom"/>
</dbReference>
<gene>
    <name evidence="4" type="ORF">GQ55_6G051300</name>
</gene>
<dbReference type="SUPFAM" id="SSF53098">
    <property type="entry name" value="Ribonuclease H-like"/>
    <property type="match status" value="1"/>
</dbReference>